<evidence type="ECO:0000256" key="4">
    <source>
        <dbReference type="ARBA" id="ARBA00022723"/>
    </source>
</evidence>
<dbReference type="HOGENOM" id="CLU_022048_3_1_1"/>
<comment type="function">
    <text evidence="1">Might act as an E3 ubiquitin-protein ligase, or as part of E3 complex, which accepts ubiquitin from specific E2 ubiquitin-conjugating enzymes and then transfers it to substrates.</text>
</comment>
<proteinExistence type="inferred from homology"/>
<dbReference type="EnsemblPlants" id="KEH43918">
    <property type="protein sequence ID" value="KEH43918"/>
    <property type="gene ID" value="MTR_1g105465"/>
</dbReference>
<dbReference type="PROSITE" id="PS00518">
    <property type="entry name" value="ZF_RING_1"/>
    <property type="match status" value="1"/>
</dbReference>
<reference evidence="12 14" key="2">
    <citation type="journal article" date="2014" name="BMC Genomics">
        <title>An improved genome release (version Mt4.0) for the model legume Medicago truncatula.</title>
        <authorList>
            <person name="Tang H."/>
            <person name="Krishnakumar V."/>
            <person name="Bidwell S."/>
            <person name="Rosen B."/>
            <person name="Chan A."/>
            <person name="Zhou S."/>
            <person name="Gentzbittel L."/>
            <person name="Childs K.L."/>
            <person name="Yandell M."/>
            <person name="Gundlach H."/>
            <person name="Mayer K.F."/>
            <person name="Schwartz D.C."/>
            <person name="Town C.D."/>
        </authorList>
    </citation>
    <scope>GENOME REANNOTATION</scope>
    <source>
        <strain evidence="12">A17</strain>
        <strain evidence="13 14">cv. Jemalong A17</strain>
    </source>
</reference>
<dbReference type="AlphaFoldDB" id="A0A072VR86"/>
<dbReference type="InterPro" id="IPR031127">
    <property type="entry name" value="E3_UB_ligase_RBR"/>
</dbReference>
<accession>A0A072VR86</accession>
<name>A0A072VR86_MEDTR</name>
<keyword evidence="8" id="KW-0862">Zinc</keyword>
<evidence type="ECO:0000259" key="10">
    <source>
        <dbReference type="PROSITE" id="PS50089"/>
    </source>
</evidence>
<dbReference type="GO" id="GO:0008270">
    <property type="term" value="F:zinc ion binding"/>
    <property type="evidence" value="ECO:0007669"/>
    <property type="project" value="UniProtKB-KW"/>
</dbReference>
<reference evidence="13" key="3">
    <citation type="submission" date="2015-04" db="UniProtKB">
        <authorList>
            <consortium name="EnsemblPlants"/>
        </authorList>
    </citation>
    <scope>IDENTIFICATION</scope>
    <source>
        <strain evidence="13">cv. Jemalong A17</strain>
    </source>
</reference>
<dbReference type="InterPro" id="IPR044066">
    <property type="entry name" value="TRIAD_supradom"/>
</dbReference>
<dbReference type="PROSITE" id="PS50089">
    <property type="entry name" value="ZF_RING_2"/>
    <property type="match status" value="1"/>
</dbReference>
<dbReference type="GO" id="GO:0031624">
    <property type="term" value="F:ubiquitin conjugating enzyme binding"/>
    <property type="evidence" value="ECO:0000318"/>
    <property type="project" value="GO_Central"/>
</dbReference>
<sequence>MAQQASSSFIGLDTVDDLYFSIVFDQETDPVFVSDDKYAEALQFQETLMASAITSHQNHSSSFSSSPPPFFPCVASSSKTVDDELLFNETLMKSLVISQNASSSTSPPLLCVASSSEVVDVAAVVKTEQAKVFTQETDEPSSITVCEICAETKTTDEMFRNLRCYHSFCSECVVKQVATKIQDNITNVSCPGLNCKGVLELESCRSLLPKELIDRWNDALCEAFFLAVPKFYCPFKDCSAMMLDENEDGQDIRESECHVTWHPRVGCEEFQTMNVDERGREDLLVRELANKKKWKRCPRCRFYVEKNDGCLHISRAGANLSFAMRVVQDGHLLMVVVKEIR</sequence>
<dbReference type="SUPFAM" id="SSF57850">
    <property type="entry name" value="RING/U-box"/>
    <property type="match status" value="2"/>
</dbReference>
<dbReference type="GO" id="GO:0061630">
    <property type="term" value="F:ubiquitin protein ligase activity"/>
    <property type="evidence" value="ECO:0000318"/>
    <property type="project" value="GO_Central"/>
</dbReference>
<dbReference type="GO" id="GO:0006511">
    <property type="term" value="P:ubiquitin-dependent protein catabolic process"/>
    <property type="evidence" value="ECO:0000318"/>
    <property type="project" value="GO_Central"/>
</dbReference>
<dbReference type="STRING" id="3880.A0A072VR86"/>
<feature type="domain" description="RING-type" evidence="11">
    <location>
        <begin position="142"/>
        <end position="341"/>
    </location>
</feature>
<evidence type="ECO:0000313" key="13">
    <source>
        <dbReference type="EnsemblPlants" id="KEH43918"/>
    </source>
</evidence>
<comment type="similarity">
    <text evidence="2">Belongs to the RBR family. Ariadne subfamily.</text>
</comment>
<evidence type="ECO:0000256" key="2">
    <source>
        <dbReference type="ARBA" id="ARBA00005884"/>
    </source>
</evidence>
<evidence type="ECO:0000259" key="11">
    <source>
        <dbReference type="PROSITE" id="PS51873"/>
    </source>
</evidence>
<evidence type="ECO:0000313" key="14">
    <source>
        <dbReference type="Proteomes" id="UP000002051"/>
    </source>
</evidence>
<dbReference type="EMBL" id="CM001217">
    <property type="protein sequence ID" value="KEH43918.1"/>
    <property type="molecule type" value="Genomic_DNA"/>
</dbReference>
<keyword evidence="5" id="KW-0677">Repeat</keyword>
<evidence type="ECO:0000256" key="6">
    <source>
        <dbReference type="ARBA" id="ARBA00022771"/>
    </source>
</evidence>
<dbReference type="PANTHER" id="PTHR11685">
    <property type="entry name" value="RBR FAMILY RING FINGER AND IBR DOMAIN-CONTAINING"/>
    <property type="match status" value="1"/>
</dbReference>
<dbReference type="InterPro" id="IPR001841">
    <property type="entry name" value="Znf_RING"/>
</dbReference>
<dbReference type="FunFam" id="3.30.40.10:FF:000230">
    <property type="entry name" value="RBR-type E3 ubiquitin transferase"/>
    <property type="match status" value="1"/>
</dbReference>
<gene>
    <name evidence="12" type="ordered locus">MTR_1g105465</name>
</gene>
<dbReference type="GO" id="GO:0005737">
    <property type="term" value="C:cytoplasm"/>
    <property type="evidence" value="ECO:0000318"/>
    <property type="project" value="GO_Central"/>
</dbReference>
<keyword evidence="4" id="KW-0479">Metal-binding</keyword>
<keyword evidence="6 9" id="KW-0863">Zinc-finger</keyword>
<dbReference type="InterPro" id="IPR013083">
    <property type="entry name" value="Znf_RING/FYVE/PHD"/>
</dbReference>
<reference evidence="12 14" key="1">
    <citation type="journal article" date="2011" name="Nature">
        <title>The Medicago genome provides insight into the evolution of rhizobial symbioses.</title>
        <authorList>
            <person name="Young N.D."/>
            <person name="Debelle F."/>
            <person name="Oldroyd G.E."/>
            <person name="Geurts R."/>
            <person name="Cannon S.B."/>
            <person name="Udvardi M.K."/>
            <person name="Benedito V.A."/>
            <person name="Mayer K.F."/>
            <person name="Gouzy J."/>
            <person name="Schoof H."/>
            <person name="Van de Peer Y."/>
            <person name="Proost S."/>
            <person name="Cook D.R."/>
            <person name="Meyers B.C."/>
            <person name="Spannagl M."/>
            <person name="Cheung F."/>
            <person name="De Mita S."/>
            <person name="Krishnakumar V."/>
            <person name="Gundlach H."/>
            <person name="Zhou S."/>
            <person name="Mudge J."/>
            <person name="Bharti A.K."/>
            <person name="Murray J.D."/>
            <person name="Naoumkina M.A."/>
            <person name="Rosen B."/>
            <person name="Silverstein K.A."/>
            <person name="Tang H."/>
            <person name="Rombauts S."/>
            <person name="Zhao P.X."/>
            <person name="Zhou P."/>
            <person name="Barbe V."/>
            <person name="Bardou P."/>
            <person name="Bechner M."/>
            <person name="Bellec A."/>
            <person name="Berger A."/>
            <person name="Berges H."/>
            <person name="Bidwell S."/>
            <person name="Bisseling T."/>
            <person name="Choisne N."/>
            <person name="Couloux A."/>
            <person name="Denny R."/>
            <person name="Deshpande S."/>
            <person name="Dai X."/>
            <person name="Doyle J.J."/>
            <person name="Dudez A.M."/>
            <person name="Farmer A.D."/>
            <person name="Fouteau S."/>
            <person name="Franken C."/>
            <person name="Gibelin C."/>
            <person name="Gish J."/>
            <person name="Goldstein S."/>
            <person name="Gonzalez A.J."/>
            <person name="Green P.J."/>
            <person name="Hallab A."/>
            <person name="Hartog M."/>
            <person name="Hua A."/>
            <person name="Humphray S.J."/>
            <person name="Jeong D.H."/>
            <person name="Jing Y."/>
            <person name="Jocker A."/>
            <person name="Kenton S.M."/>
            <person name="Kim D.J."/>
            <person name="Klee K."/>
            <person name="Lai H."/>
            <person name="Lang C."/>
            <person name="Lin S."/>
            <person name="Macmil S.L."/>
            <person name="Magdelenat G."/>
            <person name="Matthews L."/>
            <person name="McCorrison J."/>
            <person name="Monaghan E.L."/>
            <person name="Mun J.H."/>
            <person name="Najar F.Z."/>
            <person name="Nicholson C."/>
            <person name="Noirot C."/>
            <person name="O'Bleness M."/>
            <person name="Paule C.R."/>
            <person name="Poulain J."/>
            <person name="Prion F."/>
            <person name="Qin B."/>
            <person name="Qu C."/>
            <person name="Retzel E.F."/>
            <person name="Riddle C."/>
            <person name="Sallet E."/>
            <person name="Samain S."/>
            <person name="Samson N."/>
            <person name="Sanders I."/>
            <person name="Saurat O."/>
            <person name="Scarpelli C."/>
            <person name="Schiex T."/>
            <person name="Segurens B."/>
            <person name="Severin A.J."/>
            <person name="Sherrier D.J."/>
            <person name="Shi R."/>
            <person name="Sims S."/>
            <person name="Singer S.R."/>
            <person name="Sinharoy S."/>
            <person name="Sterck L."/>
            <person name="Viollet A."/>
            <person name="Wang B.B."/>
            <person name="Wang K."/>
            <person name="Wang M."/>
            <person name="Wang X."/>
            <person name="Warfsmann J."/>
            <person name="Weissenbach J."/>
            <person name="White D.D."/>
            <person name="White J.D."/>
            <person name="Wiley G.B."/>
            <person name="Wincker P."/>
            <person name="Xing Y."/>
            <person name="Yang L."/>
            <person name="Yao Z."/>
            <person name="Ying F."/>
            <person name="Zhai J."/>
            <person name="Zhou L."/>
            <person name="Zuber A."/>
            <person name="Denarie J."/>
            <person name="Dixon R.A."/>
            <person name="May G.D."/>
            <person name="Schwartz D.C."/>
            <person name="Rogers J."/>
            <person name="Quetier F."/>
            <person name="Town C.D."/>
            <person name="Roe B.A."/>
        </authorList>
    </citation>
    <scope>NUCLEOTIDE SEQUENCE [LARGE SCALE GENOMIC DNA]</scope>
    <source>
        <strain evidence="12">A17</strain>
        <strain evidence="13 14">cv. Jemalong A17</strain>
    </source>
</reference>
<dbReference type="Gene3D" id="3.30.40.10">
    <property type="entry name" value="Zinc/RING finger domain, C3HC4 (zinc finger)"/>
    <property type="match status" value="1"/>
</dbReference>
<protein>
    <submittedName>
        <fullName evidence="12">RING zinc finger protein, putative</fullName>
    </submittedName>
</protein>
<evidence type="ECO:0000256" key="9">
    <source>
        <dbReference type="PROSITE-ProRule" id="PRU00175"/>
    </source>
</evidence>
<keyword evidence="7" id="KW-0833">Ubl conjugation pathway</keyword>
<dbReference type="InterPro" id="IPR017907">
    <property type="entry name" value="Znf_RING_CS"/>
</dbReference>
<dbReference type="PROSITE" id="PS51873">
    <property type="entry name" value="TRIAD"/>
    <property type="match status" value="1"/>
</dbReference>
<evidence type="ECO:0000313" key="12">
    <source>
        <dbReference type="EMBL" id="KEH43918.1"/>
    </source>
</evidence>
<evidence type="ECO:0000256" key="7">
    <source>
        <dbReference type="ARBA" id="ARBA00022786"/>
    </source>
</evidence>
<keyword evidence="3" id="KW-0808">Transferase</keyword>
<dbReference type="Proteomes" id="UP000002051">
    <property type="component" value="Unassembled WGS sequence"/>
</dbReference>
<dbReference type="Gene3D" id="1.20.120.1750">
    <property type="match status" value="1"/>
</dbReference>
<evidence type="ECO:0000256" key="1">
    <source>
        <dbReference type="ARBA" id="ARBA00003976"/>
    </source>
</evidence>
<organism evidence="12 14">
    <name type="scientific">Medicago truncatula</name>
    <name type="common">Barrel medic</name>
    <name type="synonym">Medicago tribuloides</name>
    <dbReference type="NCBI Taxonomy" id="3880"/>
    <lineage>
        <taxon>Eukaryota</taxon>
        <taxon>Viridiplantae</taxon>
        <taxon>Streptophyta</taxon>
        <taxon>Embryophyta</taxon>
        <taxon>Tracheophyta</taxon>
        <taxon>Spermatophyta</taxon>
        <taxon>Magnoliopsida</taxon>
        <taxon>eudicotyledons</taxon>
        <taxon>Gunneridae</taxon>
        <taxon>Pentapetalae</taxon>
        <taxon>rosids</taxon>
        <taxon>fabids</taxon>
        <taxon>Fabales</taxon>
        <taxon>Fabaceae</taxon>
        <taxon>Papilionoideae</taxon>
        <taxon>50 kb inversion clade</taxon>
        <taxon>NPAAA clade</taxon>
        <taxon>Hologalegina</taxon>
        <taxon>IRL clade</taxon>
        <taxon>Trifolieae</taxon>
        <taxon>Medicago</taxon>
    </lineage>
</organism>
<keyword evidence="14" id="KW-1185">Reference proteome</keyword>
<feature type="domain" description="RING-type" evidence="10">
    <location>
        <begin position="146"/>
        <end position="191"/>
    </location>
</feature>
<evidence type="ECO:0000256" key="5">
    <source>
        <dbReference type="ARBA" id="ARBA00022737"/>
    </source>
</evidence>
<dbReference type="GO" id="GO:0016567">
    <property type="term" value="P:protein ubiquitination"/>
    <property type="evidence" value="ECO:0007669"/>
    <property type="project" value="InterPro"/>
</dbReference>
<evidence type="ECO:0000256" key="3">
    <source>
        <dbReference type="ARBA" id="ARBA00022679"/>
    </source>
</evidence>
<evidence type="ECO:0000256" key="8">
    <source>
        <dbReference type="ARBA" id="ARBA00022833"/>
    </source>
</evidence>
<dbReference type="GO" id="GO:0000151">
    <property type="term" value="C:ubiquitin ligase complex"/>
    <property type="evidence" value="ECO:0000318"/>
    <property type="project" value="GO_Central"/>
</dbReference>